<reference evidence="7 8" key="1">
    <citation type="journal article" date="2012" name="J. Bacteriol.">
        <title>Complete Genome Sequence of Burkholderia sp. Strain GG4, a Betaproteobacterium That Reduces 3-Oxo-N-Acylhomoserine Lactones and Produces Different N-Acylhomoserine Lactones.</title>
        <authorList>
            <person name="Hong K.W."/>
            <person name="Koh C.L."/>
            <person name="Sam C.K."/>
            <person name="Yin W.F."/>
            <person name="Chan K.G."/>
        </authorList>
    </citation>
    <scope>NUCLEOTIDE SEQUENCE [LARGE SCALE GENOMIC DNA]</scope>
    <source>
        <strain evidence="7 8">GG4</strain>
    </source>
</reference>
<dbReference type="PANTHER" id="PTHR11085:SF4">
    <property type="entry name" value="NAD-DEPENDENT PROTEIN DEACYLASE"/>
    <property type="match status" value="1"/>
</dbReference>
<name>A0A9W3K137_BURCE</name>
<evidence type="ECO:0000256" key="4">
    <source>
        <dbReference type="PROSITE-ProRule" id="PRU00236"/>
    </source>
</evidence>
<keyword evidence="2" id="KW-0808">Transferase</keyword>
<feature type="region of interest" description="Disordered" evidence="5">
    <location>
        <begin position="376"/>
        <end position="399"/>
    </location>
</feature>
<dbReference type="Proteomes" id="UP000032866">
    <property type="component" value="Chromosome 1"/>
</dbReference>
<dbReference type="InterPro" id="IPR003000">
    <property type="entry name" value="Sirtuin"/>
</dbReference>
<gene>
    <name evidence="7" type="ORF">GEM_2586</name>
</gene>
<dbReference type="GO" id="GO:0070403">
    <property type="term" value="F:NAD+ binding"/>
    <property type="evidence" value="ECO:0007669"/>
    <property type="project" value="InterPro"/>
</dbReference>
<dbReference type="PANTHER" id="PTHR11085">
    <property type="entry name" value="NAD-DEPENDENT PROTEIN DEACYLASE SIRTUIN-5, MITOCHONDRIAL-RELATED"/>
    <property type="match status" value="1"/>
</dbReference>
<dbReference type="KEGG" id="bct:GEM_2586"/>
<feature type="domain" description="Deacetylase sirtuin-type" evidence="6">
    <location>
        <begin position="16"/>
        <end position="305"/>
    </location>
</feature>
<evidence type="ECO:0000259" key="6">
    <source>
        <dbReference type="PROSITE" id="PS50305"/>
    </source>
</evidence>
<evidence type="ECO:0000256" key="5">
    <source>
        <dbReference type="SAM" id="MobiDB-lite"/>
    </source>
</evidence>
<protein>
    <recommendedName>
        <fullName evidence="1">protein acetyllysine N-acetyltransferase</fullName>
        <ecNumber evidence="1">2.3.1.286</ecNumber>
    </recommendedName>
</protein>
<keyword evidence="3" id="KW-0520">NAD</keyword>
<organism evidence="7 8">
    <name type="scientific">Burkholderia cepacia GG4</name>
    <dbReference type="NCBI Taxonomy" id="1009846"/>
    <lineage>
        <taxon>Bacteria</taxon>
        <taxon>Pseudomonadati</taxon>
        <taxon>Pseudomonadota</taxon>
        <taxon>Betaproteobacteria</taxon>
        <taxon>Burkholderiales</taxon>
        <taxon>Burkholderiaceae</taxon>
        <taxon>Burkholderia</taxon>
        <taxon>Burkholderia cepacia complex</taxon>
    </lineage>
</organism>
<dbReference type="Pfam" id="PF02146">
    <property type="entry name" value="SIR2"/>
    <property type="match status" value="1"/>
</dbReference>
<dbReference type="EC" id="2.3.1.286" evidence="1"/>
<proteinExistence type="predicted"/>
<evidence type="ECO:0000313" key="7">
    <source>
        <dbReference type="EMBL" id="AFQ48987.1"/>
    </source>
</evidence>
<dbReference type="InterPro" id="IPR026590">
    <property type="entry name" value="Ssirtuin_cat_dom"/>
</dbReference>
<dbReference type="Gene3D" id="3.40.50.1220">
    <property type="entry name" value="TPP-binding domain"/>
    <property type="match status" value="1"/>
</dbReference>
<dbReference type="GO" id="GO:0017136">
    <property type="term" value="F:histone deacetylase activity, NAD-dependent"/>
    <property type="evidence" value="ECO:0007669"/>
    <property type="project" value="TreeGrafter"/>
</dbReference>
<sequence>MPLSASPDSTDSGAAAPLPAHLVASAVDALARADALLVTAGAGIGVDSGLPDFRGTDGFWRAYPALRHERVEFHEIASPQAFRAHPQLAWGFYGHRLALYRQTLPYAGFAILRRWMEAMPNGGFVLTSNVDGQFQKAGFDPARIAEIHGSIHSMQCLRPCSDDMWDAAPFTPEVDAAACRLVGEPPRCPRCGGLARPNILMFGDDGWLGERYDAQERALQDWIARAGWVAVVEIDELAEERVEFDRRVAVAPRMRDHGLASRATNPCDRIRQRRPAVRDEPGLAIAEQAIEHVGSRGSMAVLDQEAREMGARDQVGIRYVFQRAVVRAGDAERLELRGDRLRTGGTSGRIDTCTSASNATPTFFGSIVQRYPEIAPRSSSSFTRRRHADGDSATAFARS</sequence>
<evidence type="ECO:0000256" key="3">
    <source>
        <dbReference type="ARBA" id="ARBA00023027"/>
    </source>
</evidence>
<dbReference type="AlphaFoldDB" id="A0A9W3K137"/>
<dbReference type="InterPro" id="IPR029035">
    <property type="entry name" value="DHS-like_NAD/FAD-binding_dom"/>
</dbReference>
<dbReference type="PROSITE" id="PS50305">
    <property type="entry name" value="SIRTUIN"/>
    <property type="match status" value="1"/>
</dbReference>
<accession>A0A9W3K137</accession>
<dbReference type="EMBL" id="CP003774">
    <property type="protein sequence ID" value="AFQ48987.1"/>
    <property type="molecule type" value="Genomic_DNA"/>
</dbReference>
<evidence type="ECO:0000256" key="1">
    <source>
        <dbReference type="ARBA" id="ARBA00012928"/>
    </source>
</evidence>
<dbReference type="SUPFAM" id="SSF52467">
    <property type="entry name" value="DHS-like NAD/FAD-binding domain"/>
    <property type="match status" value="1"/>
</dbReference>
<evidence type="ECO:0000256" key="2">
    <source>
        <dbReference type="ARBA" id="ARBA00022679"/>
    </source>
</evidence>
<comment type="caution">
    <text evidence="4">Lacks conserved residue(s) required for the propagation of feature annotation.</text>
</comment>
<evidence type="ECO:0000313" key="8">
    <source>
        <dbReference type="Proteomes" id="UP000032866"/>
    </source>
</evidence>
<dbReference type="InterPro" id="IPR050134">
    <property type="entry name" value="NAD-dep_sirtuin_deacylases"/>
</dbReference>